<comment type="subcellular location">
    <subcellularLocation>
        <location evidence="1">Membrane</location>
        <topology evidence="1">Multi-pass membrane protein</topology>
    </subcellularLocation>
</comment>
<reference evidence="9" key="2">
    <citation type="submission" date="2015-06" db="UniProtKB">
        <authorList>
            <consortium name="EnsemblMetazoa"/>
        </authorList>
    </citation>
    <scope>IDENTIFICATION</scope>
</reference>
<name>T1GSD5_MEGSC</name>
<keyword evidence="4 8" id="KW-0812">Transmembrane</keyword>
<dbReference type="OMA" id="WSIAIGW"/>
<keyword evidence="10" id="KW-1185">Reference proteome</keyword>
<protein>
    <submittedName>
        <fullName evidence="9">Uncharacterized protein</fullName>
    </submittedName>
</protein>
<dbReference type="Proteomes" id="UP000015102">
    <property type="component" value="Unassembled WGS sequence"/>
</dbReference>
<keyword evidence="6 8" id="KW-1133">Transmembrane helix</keyword>
<comment type="similarity">
    <text evidence="2">Belongs to the sodium:neurotransmitter symporter (SNF) (TC 2.A.22) family.</text>
</comment>
<feature type="transmembrane region" description="Helical" evidence="8">
    <location>
        <begin position="12"/>
        <end position="33"/>
    </location>
</feature>
<sequence length="78" mass="8991">MGMELNKIVRGYWMAVWVVLTPIASVGVFIFTMTDIGQTQFGDYVFPVWADSLGWMMGACTLIPFPIFTIYQLHKHDW</sequence>
<dbReference type="AlphaFoldDB" id="T1GSD5"/>
<keyword evidence="5" id="KW-0769">Symport</keyword>
<evidence type="ECO:0000256" key="7">
    <source>
        <dbReference type="ARBA" id="ARBA00023136"/>
    </source>
</evidence>
<reference evidence="10" key="1">
    <citation type="submission" date="2013-02" db="EMBL/GenBank/DDBJ databases">
        <authorList>
            <person name="Hughes D."/>
        </authorList>
    </citation>
    <scope>NUCLEOTIDE SEQUENCE</scope>
    <source>
        <strain>Durham</strain>
        <strain evidence="10">NC isolate 2 -- Noor lab</strain>
    </source>
</reference>
<dbReference type="GO" id="GO:0015293">
    <property type="term" value="F:symporter activity"/>
    <property type="evidence" value="ECO:0007669"/>
    <property type="project" value="UniProtKB-KW"/>
</dbReference>
<dbReference type="EnsemblMetazoa" id="MESCA006590-RA">
    <property type="protein sequence ID" value="MESCA006590-PA"/>
    <property type="gene ID" value="MESCA006590"/>
</dbReference>
<evidence type="ECO:0000313" key="9">
    <source>
        <dbReference type="EnsemblMetazoa" id="MESCA006590-PA"/>
    </source>
</evidence>
<dbReference type="InterPro" id="IPR037272">
    <property type="entry name" value="SNS_sf"/>
</dbReference>
<evidence type="ECO:0000256" key="5">
    <source>
        <dbReference type="ARBA" id="ARBA00022847"/>
    </source>
</evidence>
<dbReference type="HOGENOM" id="CLU_2628946_0_0_1"/>
<keyword evidence="7 8" id="KW-0472">Membrane</keyword>
<evidence type="ECO:0000256" key="3">
    <source>
        <dbReference type="ARBA" id="ARBA00022448"/>
    </source>
</evidence>
<evidence type="ECO:0000256" key="4">
    <source>
        <dbReference type="ARBA" id="ARBA00022692"/>
    </source>
</evidence>
<dbReference type="GO" id="GO:0016020">
    <property type="term" value="C:membrane"/>
    <property type="evidence" value="ECO:0007669"/>
    <property type="project" value="UniProtKB-SubCell"/>
</dbReference>
<proteinExistence type="inferred from homology"/>
<evidence type="ECO:0000256" key="6">
    <source>
        <dbReference type="ARBA" id="ARBA00022989"/>
    </source>
</evidence>
<keyword evidence="3" id="KW-0813">Transport</keyword>
<dbReference type="PROSITE" id="PS50267">
    <property type="entry name" value="NA_NEUROTRAN_SYMP_3"/>
    <property type="match status" value="1"/>
</dbReference>
<accession>T1GSD5</accession>
<evidence type="ECO:0000256" key="1">
    <source>
        <dbReference type="ARBA" id="ARBA00004141"/>
    </source>
</evidence>
<organism evidence="9 10">
    <name type="scientific">Megaselia scalaris</name>
    <name type="common">Humpbacked fly</name>
    <name type="synonym">Phora scalaris</name>
    <dbReference type="NCBI Taxonomy" id="36166"/>
    <lineage>
        <taxon>Eukaryota</taxon>
        <taxon>Metazoa</taxon>
        <taxon>Ecdysozoa</taxon>
        <taxon>Arthropoda</taxon>
        <taxon>Hexapoda</taxon>
        <taxon>Insecta</taxon>
        <taxon>Pterygota</taxon>
        <taxon>Neoptera</taxon>
        <taxon>Endopterygota</taxon>
        <taxon>Diptera</taxon>
        <taxon>Brachycera</taxon>
        <taxon>Muscomorpha</taxon>
        <taxon>Platypezoidea</taxon>
        <taxon>Phoridae</taxon>
        <taxon>Megaseliini</taxon>
        <taxon>Megaselia</taxon>
    </lineage>
</organism>
<feature type="transmembrane region" description="Helical" evidence="8">
    <location>
        <begin position="53"/>
        <end position="73"/>
    </location>
</feature>
<evidence type="ECO:0000256" key="2">
    <source>
        <dbReference type="ARBA" id="ARBA00006459"/>
    </source>
</evidence>
<dbReference type="SUPFAM" id="SSF161070">
    <property type="entry name" value="SNF-like"/>
    <property type="match status" value="1"/>
</dbReference>
<dbReference type="InterPro" id="IPR000175">
    <property type="entry name" value="Na/ntran_symport"/>
</dbReference>
<dbReference type="Pfam" id="PF00209">
    <property type="entry name" value="SNF"/>
    <property type="match status" value="1"/>
</dbReference>
<evidence type="ECO:0000313" key="10">
    <source>
        <dbReference type="Proteomes" id="UP000015102"/>
    </source>
</evidence>
<dbReference type="STRING" id="36166.T1GSD5"/>
<evidence type="ECO:0000256" key="8">
    <source>
        <dbReference type="SAM" id="Phobius"/>
    </source>
</evidence>
<dbReference type="EMBL" id="CAQQ02005632">
    <property type="status" value="NOT_ANNOTATED_CDS"/>
    <property type="molecule type" value="Genomic_DNA"/>
</dbReference>